<name>C0GJZ0_DETAL</name>
<keyword evidence="12" id="KW-1185">Reference proteome</keyword>
<evidence type="ECO:0000256" key="4">
    <source>
        <dbReference type="ARBA" id="ARBA00022519"/>
    </source>
</evidence>
<evidence type="ECO:0000313" key="12">
    <source>
        <dbReference type="Proteomes" id="UP000006443"/>
    </source>
</evidence>
<keyword evidence="4" id="KW-0997">Cell inner membrane</keyword>
<keyword evidence="2" id="KW-0813">Transport</keyword>
<keyword evidence="7 9" id="KW-0472">Membrane</keyword>
<dbReference type="GO" id="GO:0022857">
    <property type="term" value="F:transmembrane transporter activity"/>
    <property type="evidence" value="ECO:0007669"/>
    <property type="project" value="TreeGrafter"/>
</dbReference>
<protein>
    <submittedName>
        <fullName evidence="11">Tripartite ATP-independent periplasmic transporter DctQ component</fullName>
    </submittedName>
</protein>
<dbReference type="RefSeq" id="WP_008518539.1">
    <property type="nucleotide sequence ID" value="NZ_ACJM01000019.1"/>
</dbReference>
<dbReference type="STRING" id="555088.DealDRAFT_2799"/>
<dbReference type="GO" id="GO:0015740">
    <property type="term" value="P:C4-dicarboxylate transport"/>
    <property type="evidence" value="ECO:0007669"/>
    <property type="project" value="TreeGrafter"/>
</dbReference>
<evidence type="ECO:0000256" key="8">
    <source>
        <dbReference type="ARBA" id="ARBA00038436"/>
    </source>
</evidence>
<dbReference type="GO" id="GO:0005886">
    <property type="term" value="C:plasma membrane"/>
    <property type="evidence" value="ECO:0007669"/>
    <property type="project" value="UniProtKB-SubCell"/>
</dbReference>
<dbReference type="InterPro" id="IPR007387">
    <property type="entry name" value="TRAP_DctQ"/>
</dbReference>
<dbReference type="Pfam" id="PF04290">
    <property type="entry name" value="DctQ"/>
    <property type="match status" value="1"/>
</dbReference>
<evidence type="ECO:0000256" key="7">
    <source>
        <dbReference type="ARBA" id="ARBA00023136"/>
    </source>
</evidence>
<evidence type="ECO:0000256" key="5">
    <source>
        <dbReference type="ARBA" id="ARBA00022692"/>
    </source>
</evidence>
<evidence type="ECO:0000256" key="3">
    <source>
        <dbReference type="ARBA" id="ARBA00022475"/>
    </source>
</evidence>
<dbReference type="AlphaFoldDB" id="C0GJZ0"/>
<evidence type="ECO:0000256" key="9">
    <source>
        <dbReference type="SAM" id="Phobius"/>
    </source>
</evidence>
<dbReference type="EMBL" id="ACJM01000019">
    <property type="protein sequence ID" value="EEG76359.1"/>
    <property type="molecule type" value="Genomic_DNA"/>
</dbReference>
<accession>C0GJZ0</accession>
<dbReference type="PANTHER" id="PTHR35011">
    <property type="entry name" value="2,3-DIKETO-L-GULONATE TRAP TRANSPORTER SMALL PERMEASE PROTEIN YIAM"/>
    <property type="match status" value="1"/>
</dbReference>
<feature type="transmembrane region" description="Helical" evidence="9">
    <location>
        <begin position="46"/>
        <end position="67"/>
    </location>
</feature>
<reference evidence="11 12" key="1">
    <citation type="submission" date="2009-02" db="EMBL/GenBank/DDBJ databases">
        <title>Sequencing of the draft genome and assembly of Dethiobacter alkaliphilus AHT 1.</title>
        <authorList>
            <consortium name="US DOE Joint Genome Institute (JGI-PGF)"/>
            <person name="Lucas S."/>
            <person name="Copeland A."/>
            <person name="Lapidus A."/>
            <person name="Glavina del Rio T."/>
            <person name="Dalin E."/>
            <person name="Tice H."/>
            <person name="Bruce D."/>
            <person name="Goodwin L."/>
            <person name="Pitluck S."/>
            <person name="Larimer F."/>
            <person name="Land M.L."/>
            <person name="Hauser L."/>
            <person name="Muyzer G."/>
        </authorList>
    </citation>
    <scope>NUCLEOTIDE SEQUENCE [LARGE SCALE GENOMIC DNA]</scope>
    <source>
        <strain evidence="11 12">AHT 1</strain>
    </source>
</reference>
<evidence type="ECO:0000256" key="1">
    <source>
        <dbReference type="ARBA" id="ARBA00004429"/>
    </source>
</evidence>
<gene>
    <name evidence="11" type="ORF">DealDRAFT_2799</name>
</gene>
<evidence type="ECO:0000256" key="6">
    <source>
        <dbReference type="ARBA" id="ARBA00022989"/>
    </source>
</evidence>
<proteinExistence type="inferred from homology"/>
<sequence>MEKIEKFVKALTLRTAQVSQIALVFTVIIVVANVVSRRIWSPIPGTVELVEMSGAILLAMAVAYTAINKGHIMVGVLVERFPPRIQAIVDLVVNAIALFFIYLLARETFVYAGRMMERGYSTGLLRLPIAPSIYLVAVGFAMLGLVLLLDFLKAAIIAVKGSESNGAN</sequence>
<dbReference type="InterPro" id="IPR055348">
    <property type="entry name" value="DctQ"/>
</dbReference>
<comment type="caution">
    <text evidence="11">The sequence shown here is derived from an EMBL/GenBank/DDBJ whole genome shotgun (WGS) entry which is preliminary data.</text>
</comment>
<keyword evidence="3" id="KW-1003">Cell membrane</keyword>
<feature type="transmembrane region" description="Helical" evidence="9">
    <location>
        <begin position="87"/>
        <end position="105"/>
    </location>
</feature>
<evidence type="ECO:0000313" key="11">
    <source>
        <dbReference type="EMBL" id="EEG76359.1"/>
    </source>
</evidence>
<evidence type="ECO:0000259" key="10">
    <source>
        <dbReference type="Pfam" id="PF04290"/>
    </source>
</evidence>
<dbReference type="PANTHER" id="PTHR35011:SF10">
    <property type="entry name" value="TRAP TRANSPORTER SMALL PERMEASE PROTEIN"/>
    <property type="match status" value="1"/>
</dbReference>
<feature type="transmembrane region" description="Helical" evidence="9">
    <location>
        <begin position="21"/>
        <end position="40"/>
    </location>
</feature>
<feature type="transmembrane region" description="Helical" evidence="9">
    <location>
        <begin position="125"/>
        <end position="152"/>
    </location>
</feature>
<dbReference type="Proteomes" id="UP000006443">
    <property type="component" value="Unassembled WGS sequence"/>
</dbReference>
<keyword evidence="6 9" id="KW-1133">Transmembrane helix</keyword>
<feature type="domain" description="Tripartite ATP-independent periplasmic transporters DctQ component" evidence="10">
    <location>
        <begin position="27"/>
        <end position="154"/>
    </location>
</feature>
<comment type="subcellular location">
    <subcellularLocation>
        <location evidence="1">Cell inner membrane</location>
        <topology evidence="1">Multi-pass membrane protein</topology>
    </subcellularLocation>
</comment>
<comment type="similarity">
    <text evidence="8">Belongs to the TRAP transporter small permease family.</text>
</comment>
<dbReference type="eggNOG" id="COG4665">
    <property type="taxonomic scope" value="Bacteria"/>
</dbReference>
<keyword evidence="5 9" id="KW-0812">Transmembrane</keyword>
<organism evidence="11 12">
    <name type="scientific">Dethiobacter alkaliphilus AHT 1</name>
    <dbReference type="NCBI Taxonomy" id="555088"/>
    <lineage>
        <taxon>Bacteria</taxon>
        <taxon>Bacillati</taxon>
        <taxon>Bacillota</taxon>
        <taxon>Dethiobacteria</taxon>
        <taxon>Dethiobacterales</taxon>
        <taxon>Dethiobacteraceae</taxon>
        <taxon>Dethiobacter</taxon>
    </lineage>
</organism>
<evidence type="ECO:0000256" key="2">
    <source>
        <dbReference type="ARBA" id="ARBA00022448"/>
    </source>
</evidence>